<dbReference type="OrthoDB" id="127333at2"/>
<dbReference type="PANTHER" id="PTHR43737">
    <property type="entry name" value="BLL7424 PROTEIN"/>
    <property type="match status" value="1"/>
</dbReference>
<dbReference type="EMBL" id="CP036267">
    <property type="protein sequence ID" value="QDT31783.1"/>
    <property type="molecule type" value="Genomic_DNA"/>
</dbReference>
<evidence type="ECO:0008006" key="3">
    <source>
        <dbReference type="Google" id="ProtNLM"/>
    </source>
</evidence>
<dbReference type="PANTHER" id="PTHR43737:SF1">
    <property type="entry name" value="DUF1501 DOMAIN-CONTAINING PROTEIN"/>
    <property type="match status" value="1"/>
</dbReference>
<gene>
    <name evidence="1" type="ORF">Mal48_10190</name>
</gene>
<organism evidence="1 2">
    <name type="scientific">Thalassoglobus polymorphus</name>
    <dbReference type="NCBI Taxonomy" id="2527994"/>
    <lineage>
        <taxon>Bacteria</taxon>
        <taxon>Pseudomonadati</taxon>
        <taxon>Planctomycetota</taxon>
        <taxon>Planctomycetia</taxon>
        <taxon>Planctomycetales</taxon>
        <taxon>Planctomycetaceae</taxon>
        <taxon>Thalassoglobus</taxon>
    </lineage>
</organism>
<protein>
    <recommendedName>
        <fullName evidence="3">Sulfatase</fullName>
    </recommendedName>
</protein>
<dbReference type="InterPro" id="IPR006311">
    <property type="entry name" value="TAT_signal"/>
</dbReference>
<dbReference type="AlphaFoldDB" id="A0A517QJF8"/>
<sequence>MAKLSQTQSATHNSHGCTPKHFQQFSRRGFLQVGMLAGTSLTLPDLLRSEAQGALKDYENFEGTAKSIIHIFLPGGLAHQESFDPKPYAPIEYRGEMKQVKTKLDGVLFSETLPKTAQVADKMTVIRSMSHGEAAHERGTHNMFTGYRPSPALSYPSVGSVISQQLGSRNNLPPYVCIPNQPNEFAGSGYLSSAFAPFSLGSDPASNGFKVRDLNLPSGVDDSRFANRRSALESVNAYFQSREQSDQITAMDSFYESAYSLISSPEAREAFDLEKEDAKLRDAYGRNQAGARMLLARRLVESGVRLVNLTYGGWDMHDNIVPGVKRTMPALDQAYAQLLTDLDDRGMLDETLVVLSTEFGRTPKINKTAGRDHFPKVFSVALAGGGIKRGTVYGSSNATADEPENNPVGVEDFFTTIYHTLGIVADKELMAPGDRPIEIVDGGKVIKDLLA</sequence>
<keyword evidence="2" id="KW-1185">Reference proteome</keyword>
<dbReference type="KEGG" id="tpol:Mal48_10190"/>
<proteinExistence type="predicted"/>
<name>A0A517QJF8_9PLAN</name>
<accession>A0A517QJF8</accession>
<dbReference type="InterPro" id="IPR010869">
    <property type="entry name" value="DUF1501"/>
</dbReference>
<dbReference type="Proteomes" id="UP000315724">
    <property type="component" value="Chromosome"/>
</dbReference>
<dbReference type="RefSeq" id="WP_145196625.1">
    <property type="nucleotide sequence ID" value="NZ_CP036267.1"/>
</dbReference>
<reference evidence="1 2" key="1">
    <citation type="submission" date="2019-02" db="EMBL/GenBank/DDBJ databases">
        <title>Deep-cultivation of Planctomycetes and their phenomic and genomic characterization uncovers novel biology.</title>
        <authorList>
            <person name="Wiegand S."/>
            <person name="Jogler M."/>
            <person name="Boedeker C."/>
            <person name="Pinto D."/>
            <person name="Vollmers J."/>
            <person name="Rivas-Marin E."/>
            <person name="Kohn T."/>
            <person name="Peeters S.H."/>
            <person name="Heuer A."/>
            <person name="Rast P."/>
            <person name="Oberbeckmann S."/>
            <person name="Bunk B."/>
            <person name="Jeske O."/>
            <person name="Meyerdierks A."/>
            <person name="Storesund J.E."/>
            <person name="Kallscheuer N."/>
            <person name="Luecker S."/>
            <person name="Lage O.M."/>
            <person name="Pohl T."/>
            <person name="Merkel B.J."/>
            <person name="Hornburger P."/>
            <person name="Mueller R.-W."/>
            <person name="Bruemmer F."/>
            <person name="Labrenz M."/>
            <person name="Spormann A.M."/>
            <person name="Op den Camp H."/>
            <person name="Overmann J."/>
            <person name="Amann R."/>
            <person name="Jetten M.S.M."/>
            <person name="Mascher T."/>
            <person name="Medema M.H."/>
            <person name="Devos D.P."/>
            <person name="Kaster A.-K."/>
            <person name="Ovreas L."/>
            <person name="Rohde M."/>
            <person name="Galperin M.Y."/>
            <person name="Jogler C."/>
        </authorList>
    </citation>
    <scope>NUCLEOTIDE SEQUENCE [LARGE SCALE GENOMIC DNA]</scope>
    <source>
        <strain evidence="1 2">Mal48</strain>
    </source>
</reference>
<evidence type="ECO:0000313" key="1">
    <source>
        <dbReference type="EMBL" id="QDT31783.1"/>
    </source>
</evidence>
<dbReference type="SUPFAM" id="SSF53649">
    <property type="entry name" value="Alkaline phosphatase-like"/>
    <property type="match status" value="1"/>
</dbReference>
<dbReference type="Pfam" id="PF07394">
    <property type="entry name" value="DUF1501"/>
    <property type="match status" value="1"/>
</dbReference>
<dbReference type="PROSITE" id="PS51318">
    <property type="entry name" value="TAT"/>
    <property type="match status" value="1"/>
</dbReference>
<dbReference type="InterPro" id="IPR017850">
    <property type="entry name" value="Alkaline_phosphatase_core_sf"/>
</dbReference>
<evidence type="ECO:0000313" key="2">
    <source>
        <dbReference type="Proteomes" id="UP000315724"/>
    </source>
</evidence>